<evidence type="ECO:0000313" key="8">
    <source>
        <dbReference type="EMBL" id="PYI69459.1"/>
    </source>
</evidence>
<proteinExistence type="predicted"/>
<sequence length="248" mass="26372">MDSEKTLVALEDAATVVLLRDTPEGLKVLMLERPTQRGSFAGAWVFPGGKVDPGDRVDGGDVAAARTAGVREVAEETGQILEEGTLAPLSMWLPMRALPRRFRTWFFLAGAASAQVVLNPGEHGSYSWLTPGRALELHAAGDMLLVPPTWVTLHHLRPFESVDDALQAARNHEAVKYLSYLLPDNSNGALTGPRTAGGGGIAVWAGDEAYPGGGDSAPAGGRHRLTMAALPWVYERTEASVPRAATAQ</sequence>
<keyword evidence="3" id="KW-0479">Metal-binding</keyword>
<comment type="cofactor">
    <cofactor evidence="1">
        <name>Mn(2+)</name>
        <dbReference type="ChEBI" id="CHEBI:29035"/>
    </cofactor>
</comment>
<keyword evidence="6" id="KW-0464">Manganese</keyword>
<reference evidence="8 9" key="1">
    <citation type="submission" date="2018-05" db="EMBL/GenBank/DDBJ databases">
        <title>Genetic diversity of glacier-inhabiting Cryobacterium bacteria in China and description of Cryobacterium mengkeensis sp. nov. and Arthrobacter glacialis sp. nov.</title>
        <authorList>
            <person name="Liu Q."/>
            <person name="Xin Y.-H."/>
        </authorList>
    </citation>
    <scope>NUCLEOTIDE SEQUENCE [LARGE SCALE GENOMIC DNA]</scope>
    <source>
        <strain evidence="8 9">LI2</strain>
    </source>
</reference>
<dbReference type="CDD" id="cd18870">
    <property type="entry name" value="NUDIX_AcylCoAdiphos_Nudt19"/>
    <property type="match status" value="1"/>
</dbReference>
<evidence type="ECO:0000256" key="6">
    <source>
        <dbReference type="ARBA" id="ARBA00023211"/>
    </source>
</evidence>
<evidence type="ECO:0000256" key="3">
    <source>
        <dbReference type="ARBA" id="ARBA00022723"/>
    </source>
</evidence>
<dbReference type="Gene3D" id="3.90.79.10">
    <property type="entry name" value="Nucleoside Triphosphate Pyrophosphohydrolase"/>
    <property type="match status" value="2"/>
</dbReference>
<keyword evidence="5" id="KW-0460">Magnesium</keyword>
<dbReference type="InterPro" id="IPR039121">
    <property type="entry name" value="NUDT19"/>
</dbReference>
<comment type="caution">
    <text evidence="8">The sequence shown here is derived from an EMBL/GenBank/DDBJ whole genome shotgun (WGS) entry which is preliminary data.</text>
</comment>
<dbReference type="Pfam" id="PF00293">
    <property type="entry name" value="NUDIX"/>
    <property type="match status" value="1"/>
</dbReference>
<dbReference type="OrthoDB" id="7183442at2"/>
<dbReference type="AlphaFoldDB" id="A0A2V5LCZ2"/>
<dbReference type="GO" id="GO:0016818">
    <property type="term" value="F:hydrolase activity, acting on acid anhydrides, in phosphorus-containing anhydrides"/>
    <property type="evidence" value="ECO:0007669"/>
    <property type="project" value="InterPro"/>
</dbReference>
<feature type="domain" description="Nudix hydrolase" evidence="7">
    <location>
        <begin position="9"/>
        <end position="151"/>
    </location>
</feature>
<evidence type="ECO:0000256" key="2">
    <source>
        <dbReference type="ARBA" id="ARBA00001946"/>
    </source>
</evidence>
<dbReference type="EMBL" id="QJVD01000002">
    <property type="protein sequence ID" value="PYI69459.1"/>
    <property type="molecule type" value="Genomic_DNA"/>
</dbReference>
<dbReference type="RefSeq" id="WP_110499601.1">
    <property type="nucleotide sequence ID" value="NZ_QJVD01000002.1"/>
</dbReference>
<dbReference type="InterPro" id="IPR015797">
    <property type="entry name" value="NUDIX_hydrolase-like_dom_sf"/>
</dbReference>
<evidence type="ECO:0000313" key="9">
    <source>
        <dbReference type="Proteomes" id="UP000247832"/>
    </source>
</evidence>
<name>A0A2V5LCZ2_9MICC</name>
<dbReference type="SUPFAM" id="SSF55811">
    <property type="entry name" value="Nudix"/>
    <property type="match status" value="1"/>
</dbReference>
<organism evidence="8 9">
    <name type="scientific">Arthrobacter livingstonensis</name>
    <dbReference type="NCBI Taxonomy" id="670078"/>
    <lineage>
        <taxon>Bacteria</taxon>
        <taxon>Bacillati</taxon>
        <taxon>Actinomycetota</taxon>
        <taxon>Actinomycetes</taxon>
        <taxon>Micrococcales</taxon>
        <taxon>Micrococcaceae</taxon>
        <taxon>Arthrobacter</taxon>
    </lineage>
</organism>
<evidence type="ECO:0000256" key="5">
    <source>
        <dbReference type="ARBA" id="ARBA00022842"/>
    </source>
</evidence>
<dbReference type="PROSITE" id="PS51462">
    <property type="entry name" value="NUDIX"/>
    <property type="match status" value="1"/>
</dbReference>
<keyword evidence="9" id="KW-1185">Reference proteome</keyword>
<accession>A0A2V5LCZ2</accession>
<comment type="cofactor">
    <cofactor evidence="2">
        <name>Mg(2+)</name>
        <dbReference type="ChEBI" id="CHEBI:18420"/>
    </cofactor>
</comment>
<evidence type="ECO:0000259" key="7">
    <source>
        <dbReference type="PROSITE" id="PS51462"/>
    </source>
</evidence>
<evidence type="ECO:0000256" key="4">
    <source>
        <dbReference type="ARBA" id="ARBA00022801"/>
    </source>
</evidence>
<dbReference type="PANTHER" id="PTHR12318">
    <property type="entry name" value="TESTOSTERONE-REGULATED PROTEIN RP2"/>
    <property type="match status" value="1"/>
</dbReference>
<dbReference type="InterPro" id="IPR000086">
    <property type="entry name" value="NUDIX_hydrolase_dom"/>
</dbReference>
<keyword evidence="4" id="KW-0378">Hydrolase</keyword>
<gene>
    <name evidence="8" type="ORF">CVV68_03465</name>
</gene>
<dbReference type="Proteomes" id="UP000247832">
    <property type="component" value="Unassembled WGS sequence"/>
</dbReference>
<dbReference type="PANTHER" id="PTHR12318:SF0">
    <property type="entry name" value="ACYL-COENZYME A DIPHOSPHATASE NUDT19"/>
    <property type="match status" value="1"/>
</dbReference>
<protein>
    <submittedName>
        <fullName evidence="8">NUDIX domain-containing protein</fullName>
    </submittedName>
</protein>
<dbReference type="GO" id="GO:0046872">
    <property type="term" value="F:metal ion binding"/>
    <property type="evidence" value="ECO:0007669"/>
    <property type="project" value="UniProtKB-KW"/>
</dbReference>
<evidence type="ECO:0000256" key="1">
    <source>
        <dbReference type="ARBA" id="ARBA00001936"/>
    </source>
</evidence>